<proteinExistence type="predicted"/>
<dbReference type="AlphaFoldDB" id="A0A223I1C2"/>
<keyword evidence="1" id="KW-0804">Transcription</keyword>
<gene>
    <name evidence="1" type="ORF">Thert_02707</name>
</gene>
<reference evidence="1 2" key="1">
    <citation type="submission" date="2016-08" db="EMBL/GenBank/DDBJ databases">
        <title>A novel genetic cassette of butanologenic Thermoanaerobacterium thermosaccharolyticum that directly convert cellulose to butanol.</title>
        <authorList>
            <person name="Li T."/>
            <person name="He J."/>
        </authorList>
    </citation>
    <scope>NUCLEOTIDE SEQUENCE [LARGE SCALE GENOMIC DNA]</scope>
    <source>
        <strain evidence="1 2">TG57</strain>
    </source>
</reference>
<dbReference type="Proteomes" id="UP000214975">
    <property type="component" value="Chromosome"/>
</dbReference>
<evidence type="ECO:0000313" key="1">
    <source>
        <dbReference type="EMBL" id="AST58546.1"/>
    </source>
</evidence>
<organism evidence="1 2">
    <name type="scientific">Thermoanaerobacterium thermosaccharolyticum</name>
    <name type="common">Clostridium thermosaccharolyticum</name>
    <dbReference type="NCBI Taxonomy" id="1517"/>
    <lineage>
        <taxon>Bacteria</taxon>
        <taxon>Bacillati</taxon>
        <taxon>Bacillota</taxon>
        <taxon>Clostridia</taxon>
        <taxon>Thermoanaerobacterales</taxon>
        <taxon>Thermoanaerobacteraceae</taxon>
        <taxon>Thermoanaerobacterium</taxon>
    </lineage>
</organism>
<evidence type="ECO:0000313" key="2">
    <source>
        <dbReference type="Proteomes" id="UP000214975"/>
    </source>
</evidence>
<keyword evidence="1" id="KW-0240">DNA-directed RNA polymerase</keyword>
<accession>A0A223I1C2</accession>
<dbReference type="EMBL" id="CP016893">
    <property type="protein sequence ID" value="AST58546.1"/>
    <property type="molecule type" value="Genomic_DNA"/>
</dbReference>
<dbReference type="GO" id="GO:0000428">
    <property type="term" value="C:DNA-directed RNA polymerase complex"/>
    <property type="evidence" value="ECO:0007669"/>
    <property type="project" value="UniProtKB-KW"/>
</dbReference>
<protein>
    <submittedName>
        <fullName evidence="1">DNA-directed RNA polymerase subunit beta</fullName>
    </submittedName>
</protein>
<name>A0A223I1C2_THETR</name>
<sequence>MDKLNLFQETIGFSIVKDNKILKTDEVNYIRDYFSNDGYTGYSLVPDGTGILLYNSENLNDTFVYNSELIQLNKPNIVLDKNTIKIQLSRLFEIMNRINVMIKNYGIKLIGVSKVNESDNKIYSYCIKDEFLSNIRNNDINLNGIGLRLSYQLGNFVINHYIEPYFNDKDFIYSIIDANTNYQNPIDITFDFVYNDFIKIIDQYKKGFKFFK</sequence>
<dbReference type="RefSeq" id="WP_094397784.1">
    <property type="nucleotide sequence ID" value="NZ_CP016893.1"/>
</dbReference>